<feature type="signal peptide" evidence="1">
    <location>
        <begin position="1"/>
        <end position="21"/>
    </location>
</feature>
<feature type="chain" id="PRO_5031186856" description="Prolyl 4-hydroxylase alpha subunit Fe(2+) 2OG dioxygenase domain-containing protein" evidence="1">
    <location>
        <begin position="22"/>
        <end position="303"/>
    </location>
</feature>
<reference evidence="2" key="1">
    <citation type="submission" date="2021-01" db="EMBL/GenBank/DDBJ databases">
        <authorList>
            <person name="Corre E."/>
            <person name="Pelletier E."/>
            <person name="Niang G."/>
            <person name="Scheremetjew M."/>
            <person name="Finn R."/>
            <person name="Kale V."/>
            <person name="Holt S."/>
            <person name="Cochrane G."/>
            <person name="Meng A."/>
            <person name="Brown T."/>
            <person name="Cohen L."/>
        </authorList>
    </citation>
    <scope>NUCLEOTIDE SEQUENCE</scope>
</reference>
<keyword evidence="1" id="KW-0732">Signal</keyword>
<dbReference type="AlphaFoldDB" id="A0A7S1F4E0"/>
<organism evidence="2">
    <name type="scientific">Noctiluca scintillans</name>
    <name type="common">Sea sparkle</name>
    <name type="synonym">Red tide dinoflagellate</name>
    <dbReference type="NCBI Taxonomy" id="2966"/>
    <lineage>
        <taxon>Eukaryota</taxon>
        <taxon>Sar</taxon>
        <taxon>Alveolata</taxon>
        <taxon>Dinophyceae</taxon>
        <taxon>Noctilucales</taxon>
        <taxon>Noctilucaceae</taxon>
        <taxon>Noctiluca</taxon>
    </lineage>
</organism>
<dbReference type="EMBL" id="HBFQ01023825">
    <property type="protein sequence ID" value="CAD8842424.1"/>
    <property type="molecule type" value="Transcribed_RNA"/>
</dbReference>
<proteinExistence type="predicted"/>
<accession>A0A7S1F4E0</accession>
<dbReference type="Gene3D" id="2.60.120.620">
    <property type="entry name" value="q2cbj1_9rhob like domain"/>
    <property type="match status" value="1"/>
</dbReference>
<sequence length="303" mass="33298">MVAASSLRLGIGRALVFVTLAVTDLCPAHELLRDDALDPTSGLAHSTVQVLWATQVEVVPLSAEEDGFEPVFLHQSVNREALRFWKEFKTDVYPALGDHPCGQSRLDVGGSFSCWQRQLSSRTTHAHARGGSTSNTTWPAMEVLPEYHRLRSLVDRLSRRFLQRSGMNNADDVELSIANRVAVQRGGAFNEPRSNTGEYVSGIFFASVGEGAGQLLLQDPRGTSPPFNGVFSHIPRSGELVLFPSWLSHMTTVTAKNSRSQVMMFFNVGPVEGPLKGDALRSDPTGGFNFTRHSPFEEHHVDL</sequence>
<name>A0A7S1F4E0_NOCSC</name>
<evidence type="ECO:0000313" key="2">
    <source>
        <dbReference type="EMBL" id="CAD8842424.1"/>
    </source>
</evidence>
<evidence type="ECO:0000256" key="1">
    <source>
        <dbReference type="SAM" id="SignalP"/>
    </source>
</evidence>
<evidence type="ECO:0008006" key="3">
    <source>
        <dbReference type="Google" id="ProtNLM"/>
    </source>
</evidence>
<protein>
    <recommendedName>
        <fullName evidence="3">Prolyl 4-hydroxylase alpha subunit Fe(2+) 2OG dioxygenase domain-containing protein</fullName>
    </recommendedName>
</protein>
<gene>
    <name evidence="2" type="ORF">NSCI0253_LOCUS16772</name>
</gene>